<sequence length="172" mass="19810">MEDDEDVNVVAHFLTFIGKEAYSLLKTQVLPEKPVSLPYTTLKDLLLDYVKHTNFECGKRRRFRKMIHEDINSSTILGHPSPVHTQSADFSNDPLLCNEILNEFEETDLEELNLDVKPKITCLHNAFVSCGKLVYCEAQVLNELQFDYKLDDFISTTVYPYHEVTSNVYSSQ</sequence>
<name>A0A183P3V0_9TREM</name>
<dbReference type="Proteomes" id="UP000269396">
    <property type="component" value="Unassembled WGS sequence"/>
</dbReference>
<organism evidence="1 2">
    <name type="scientific">Schistosoma mattheei</name>
    <dbReference type="NCBI Taxonomy" id="31246"/>
    <lineage>
        <taxon>Eukaryota</taxon>
        <taxon>Metazoa</taxon>
        <taxon>Spiralia</taxon>
        <taxon>Lophotrochozoa</taxon>
        <taxon>Platyhelminthes</taxon>
        <taxon>Trematoda</taxon>
        <taxon>Digenea</taxon>
        <taxon>Strigeidida</taxon>
        <taxon>Schistosomatoidea</taxon>
        <taxon>Schistosomatidae</taxon>
        <taxon>Schistosoma</taxon>
    </lineage>
</organism>
<dbReference type="AlphaFoldDB" id="A0A183P3V0"/>
<gene>
    <name evidence="1" type="ORF">SMTD_LOCUS9036</name>
</gene>
<reference evidence="1 2" key="1">
    <citation type="submission" date="2018-11" db="EMBL/GenBank/DDBJ databases">
        <authorList>
            <consortium name="Pathogen Informatics"/>
        </authorList>
    </citation>
    <scope>NUCLEOTIDE SEQUENCE [LARGE SCALE GENOMIC DNA]</scope>
    <source>
        <strain>Denwood</strain>
        <strain evidence="2">Zambia</strain>
    </source>
</reference>
<protein>
    <submittedName>
        <fullName evidence="1">Uncharacterized protein</fullName>
    </submittedName>
</protein>
<evidence type="ECO:0000313" key="1">
    <source>
        <dbReference type="EMBL" id="VDP47775.1"/>
    </source>
</evidence>
<evidence type="ECO:0000313" key="2">
    <source>
        <dbReference type="Proteomes" id="UP000269396"/>
    </source>
</evidence>
<accession>A0A183P3V0</accession>
<dbReference type="EMBL" id="UZAL01029379">
    <property type="protein sequence ID" value="VDP47775.1"/>
    <property type="molecule type" value="Genomic_DNA"/>
</dbReference>
<proteinExistence type="predicted"/>
<keyword evidence="2" id="KW-1185">Reference proteome</keyword>